<dbReference type="AlphaFoldDB" id="A0A9K3LFT7"/>
<evidence type="ECO:0000313" key="1">
    <source>
        <dbReference type="EMBL" id="KAG7361262.1"/>
    </source>
</evidence>
<proteinExistence type="predicted"/>
<reference evidence="1" key="2">
    <citation type="submission" date="2021-04" db="EMBL/GenBank/DDBJ databases">
        <authorList>
            <person name="Podell S."/>
        </authorList>
    </citation>
    <scope>NUCLEOTIDE SEQUENCE</scope>
    <source>
        <strain evidence="1">Hildebrandi</strain>
    </source>
</reference>
<organism evidence="1 2">
    <name type="scientific">Nitzschia inconspicua</name>
    <dbReference type="NCBI Taxonomy" id="303405"/>
    <lineage>
        <taxon>Eukaryota</taxon>
        <taxon>Sar</taxon>
        <taxon>Stramenopiles</taxon>
        <taxon>Ochrophyta</taxon>
        <taxon>Bacillariophyta</taxon>
        <taxon>Bacillariophyceae</taxon>
        <taxon>Bacillariophycidae</taxon>
        <taxon>Bacillariales</taxon>
        <taxon>Bacillariaceae</taxon>
        <taxon>Nitzschia</taxon>
    </lineage>
</organism>
<evidence type="ECO:0000313" key="2">
    <source>
        <dbReference type="Proteomes" id="UP000693970"/>
    </source>
</evidence>
<name>A0A9K3LFT7_9STRA</name>
<dbReference type="Proteomes" id="UP000693970">
    <property type="component" value="Unassembled WGS sequence"/>
</dbReference>
<sequence>MLSLLMDWTDAITTVVVEKWNLGNDDVPWRIHPWEIDQEEVVTERTCFTRQATLWDDPDIHITIPSTIETHALLRPSPYLARIGEGISFFRDGYLKKKIATMTETFIDLDSQASRSVNLAVPSRSLVPTPAAEKKCLDLV</sequence>
<comment type="caution">
    <text evidence="1">The sequence shown here is derived from an EMBL/GenBank/DDBJ whole genome shotgun (WGS) entry which is preliminary data.</text>
</comment>
<protein>
    <submittedName>
        <fullName evidence="1">Uncharacterized protein</fullName>
    </submittedName>
</protein>
<accession>A0A9K3LFT7</accession>
<keyword evidence="2" id="KW-1185">Reference proteome</keyword>
<dbReference type="EMBL" id="JAGRRH010000013">
    <property type="protein sequence ID" value="KAG7361262.1"/>
    <property type="molecule type" value="Genomic_DNA"/>
</dbReference>
<gene>
    <name evidence="1" type="ORF">IV203_036362</name>
</gene>
<reference evidence="1" key="1">
    <citation type="journal article" date="2021" name="Sci. Rep.">
        <title>Diploid genomic architecture of Nitzschia inconspicua, an elite biomass production diatom.</title>
        <authorList>
            <person name="Oliver A."/>
            <person name="Podell S."/>
            <person name="Pinowska A."/>
            <person name="Traller J.C."/>
            <person name="Smith S.R."/>
            <person name="McClure R."/>
            <person name="Beliaev A."/>
            <person name="Bohutskyi P."/>
            <person name="Hill E.A."/>
            <person name="Rabines A."/>
            <person name="Zheng H."/>
            <person name="Allen L.Z."/>
            <person name="Kuo A."/>
            <person name="Grigoriev I.V."/>
            <person name="Allen A.E."/>
            <person name="Hazlebeck D."/>
            <person name="Allen E.E."/>
        </authorList>
    </citation>
    <scope>NUCLEOTIDE SEQUENCE</scope>
    <source>
        <strain evidence="1">Hildebrandi</strain>
    </source>
</reference>